<dbReference type="Proteomes" id="UP001060085">
    <property type="component" value="Linkage Group LG07"/>
</dbReference>
<proteinExistence type="predicted"/>
<sequence length="542" mass="58320">MESQLQRPHGHAYDDPQNPRPLQNVFEEGDHEHHHQKKSVLKKVKDKAKKIKHTIQKHGGHGQEQHEHEHGHDHEEEEDEDEEMFEDPEIHGAPIYESAAIRSSAAVPSHGVNLEKPTAIGEDRYGTKGASDVAARVGPGMRGQQQFSGESGIDLEKPTAVEVAHAAQDKNVQFPAEIHGTSRVSHPSLADKKGAGSEQQGVIIGKLEELEEDPNYVRPGTILPSNYETKVTDPAAKGGKEAGMDPLIQSLDKMTVSDESVPRQTGYTGSHDQFAPQTNPIAEEFHPKPEESTPKSYDPSKPEELPRDTLTGKSSDQGGYVEKISAATSIVADKAISAKNVVVSKLGYGPKTEEMGEGNQATKSASPTDYAHKVAAAVTEKLAPVYDKVADAGSTVISKVKGGTDTGQEERSQMRNQGEGDVADKGVSVKGYLAEKFKPGEEDKALSEMISETLHKKKVEETGQKRPITGKVTESEEVKRYLGGGTEKEREGDDAIAAGSESSGKGVVERIKDAVGLWVNKGYEDKNSEGSTPAEAEAGSSG</sequence>
<reference evidence="2" key="1">
    <citation type="journal article" date="2023" name="Nat. Plants">
        <title>Single-cell RNA sequencing provides a high-resolution roadmap for understanding the multicellular compartmentation of specialized metabolism.</title>
        <authorList>
            <person name="Sun S."/>
            <person name="Shen X."/>
            <person name="Li Y."/>
            <person name="Li Y."/>
            <person name="Wang S."/>
            <person name="Li R."/>
            <person name="Zhang H."/>
            <person name="Shen G."/>
            <person name="Guo B."/>
            <person name="Wei J."/>
            <person name="Xu J."/>
            <person name="St-Pierre B."/>
            <person name="Chen S."/>
            <person name="Sun C."/>
        </authorList>
    </citation>
    <scope>NUCLEOTIDE SEQUENCE [LARGE SCALE GENOMIC DNA]</scope>
</reference>
<name>A0ACB9ZVV0_CATRO</name>
<keyword evidence="2" id="KW-1185">Reference proteome</keyword>
<comment type="caution">
    <text evidence="1">The sequence shown here is derived from an EMBL/GenBank/DDBJ whole genome shotgun (WGS) entry which is preliminary data.</text>
</comment>
<evidence type="ECO:0000313" key="1">
    <source>
        <dbReference type="EMBL" id="KAI5652753.1"/>
    </source>
</evidence>
<dbReference type="EMBL" id="CM044707">
    <property type="protein sequence ID" value="KAI5652753.1"/>
    <property type="molecule type" value="Genomic_DNA"/>
</dbReference>
<evidence type="ECO:0000313" key="2">
    <source>
        <dbReference type="Proteomes" id="UP001060085"/>
    </source>
</evidence>
<accession>A0ACB9ZVV0</accession>
<gene>
    <name evidence="1" type="ORF">M9H77_29940</name>
</gene>
<protein>
    <submittedName>
        <fullName evidence="1">Uncharacterized protein</fullName>
    </submittedName>
</protein>
<organism evidence="1 2">
    <name type="scientific">Catharanthus roseus</name>
    <name type="common">Madagascar periwinkle</name>
    <name type="synonym">Vinca rosea</name>
    <dbReference type="NCBI Taxonomy" id="4058"/>
    <lineage>
        <taxon>Eukaryota</taxon>
        <taxon>Viridiplantae</taxon>
        <taxon>Streptophyta</taxon>
        <taxon>Embryophyta</taxon>
        <taxon>Tracheophyta</taxon>
        <taxon>Spermatophyta</taxon>
        <taxon>Magnoliopsida</taxon>
        <taxon>eudicotyledons</taxon>
        <taxon>Gunneridae</taxon>
        <taxon>Pentapetalae</taxon>
        <taxon>asterids</taxon>
        <taxon>lamiids</taxon>
        <taxon>Gentianales</taxon>
        <taxon>Apocynaceae</taxon>
        <taxon>Rauvolfioideae</taxon>
        <taxon>Vinceae</taxon>
        <taxon>Catharanthinae</taxon>
        <taxon>Catharanthus</taxon>
    </lineage>
</organism>